<dbReference type="AlphaFoldDB" id="Q9VIY8"/>
<reference evidence="1" key="1">
    <citation type="submission" date="2002-06" db="EMBL/GenBank/DDBJ databases">
        <authorList>
            <person name="Stapleton M."/>
            <person name="Brokstein P."/>
            <person name="Hong L."/>
            <person name="Agbayani A."/>
            <person name="Carlson J."/>
            <person name="Champe M."/>
            <person name="Chavez C."/>
            <person name="Dorsett V."/>
            <person name="Dresnek D."/>
            <person name="Farfan D."/>
            <person name="Frise E."/>
            <person name="George R."/>
            <person name="Gonzalez M."/>
            <person name="Guarin H."/>
            <person name="Kronmiller B."/>
            <person name="Li P."/>
            <person name="Liao G."/>
            <person name="Miranda A."/>
            <person name="Mungall C.J."/>
            <person name="Nunoo J."/>
            <person name="Pacleb J."/>
            <person name="Paragas V."/>
            <person name="Park S."/>
            <person name="Patel S."/>
            <person name="Phouanenavong S."/>
            <person name="Wan K."/>
            <person name="Yu C."/>
            <person name="Lewis S.E."/>
            <person name="Rubin G.M."/>
            <person name="Celniker S."/>
        </authorList>
    </citation>
    <scope>NUCLEOTIDE SEQUENCE</scope>
    <source>
        <strain evidence="1">Berkeley</strain>
    </source>
</reference>
<proteinExistence type="evidence at transcript level"/>
<protein>
    <submittedName>
        <fullName evidence="1">GH05530p</fullName>
    </submittedName>
</protein>
<dbReference type="UCSC" id="CG17567-RA">
    <property type="organism name" value="d. melanogaster"/>
</dbReference>
<name>Q9VIY8_DROME</name>
<dbReference type="EMBL" id="AY118741">
    <property type="protein sequence ID" value="AAM50601.1"/>
    <property type="molecule type" value="mRNA"/>
</dbReference>
<dbReference type="PhylomeDB" id="Q9VIY8"/>
<organism evidence="1">
    <name type="scientific">Drosophila melanogaster</name>
    <name type="common">Fruit fly</name>
    <dbReference type="NCBI Taxonomy" id="7227"/>
    <lineage>
        <taxon>Eukaryota</taxon>
        <taxon>Metazoa</taxon>
        <taxon>Ecdysozoa</taxon>
        <taxon>Arthropoda</taxon>
        <taxon>Hexapoda</taxon>
        <taxon>Insecta</taxon>
        <taxon>Pterygota</taxon>
        <taxon>Neoptera</taxon>
        <taxon>Endopterygota</taxon>
        <taxon>Diptera</taxon>
        <taxon>Brachycera</taxon>
        <taxon>Muscomorpha</taxon>
        <taxon>Ephydroidea</taxon>
        <taxon>Drosophilidae</taxon>
        <taxon>Drosophila</taxon>
        <taxon>Sophophora</taxon>
    </lineage>
</organism>
<accession>Q9VIY8</accession>
<sequence>MLQLLRGTLLCTLHPSLHPVLIYALRTKRLLLKWGCARCRNTFNHIVPETLVDTQHVPINEFYKC</sequence>
<evidence type="ECO:0000313" key="1">
    <source>
        <dbReference type="EMBL" id="AAM50601.1"/>
    </source>
</evidence>